<dbReference type="InterPro" id="IPR012348">
    <property type="entry name" value="RNR-like"/>
</dbReference>
<evidence type="ECO:0000313" key="1">
    <source>
        <dbReference type="EMBL" id="SUZ98001.1"/>
    </source>
</evidence>
<dbReference type="Gene3D" id="1.10.620.20">
    <property type="entry name" value="Ribonucleotide Reductase, subunit A"/>
    <property type="match status" value="1"/>
</dbReference>
<dbReference type="SUPFAM" id="SSF47240">
    <property type="entry name" value="Ferritin-like"/>
    <property type="match status" value="1"/>
</dbReference>
<dbReference type="InterPro" id="IPR025859">
    <property type="entry name" value="AurF/CmlI"/>
</dbReference>
<dbReference type="AlphaFoldDB" id="A0A381S3W1"/>
<dbReference type="GO" id="GO:0016491">
    <property type="term" value="F:oxidoreductase activity"/>
    <property type="evidence" value="ECO:0007669"/>
    <property type="project" value="InterPro"/>
</dbReference>
<reference evidence="1" key="1">
    <citation type="submission" date="2018-05" db="EMBL/GenBank/DDBJ databases">
        <authorList>
            <person name="Lanie J.A."/>
            <person name="Ng W.-L."/>
            <person name="Kazmierczak K.M."/>
            <person name="Andrzejewski T.M."/>
            <person name="Davidsen T.M."/>
            <person name="Wayne K.J."/>
            <person name="Tettelin H."/>
            <person name="Glass J.I."/>
            <person name="Rusch D."/>
            <person name="Podicherti R."/>
            <person name="Tsui H.-C.T."/>
            <person name="Winkler M.E."/>
        </authorList>
    </citation>
    <scope>NUCLEOTIDE SEQUENCE</scope>
</reference>
<dbReference type="InterPro" id="IPR009078">
    <property type="entry name" value="Ferritin-like_SF"/>
</dbReference>
<feature type="non-terminal residue" evidence="1">
    <location>
        <position position="343"/>
    </location>
</feature>
<proteinExistence type="predicted"/>
<protein>
    <submittedName>
        <fullName evidence="1">Uncharacterized protein</fullName>
    </submittedName>
</protein>
<gene>
    <name evidence="1" type="ORF">METZ01_LOCUS50855</name>
</gene>
<accession>A0A381S3W1</accession>
<dbReference type="Pfam" id="PF11583">
    <property type="entry name" value="AurF"/>
    <property type="match status" value="1"/>
</dbReference>
<dbReference type="CDD" id="cd00657">
    <property type="entry name" value="Ferritin_like"/>
    <property type="match status" value="1"/>
</dbReference>
<sequence length="343" mass="40560">MGKVHDFKSGIYLTNQDFHEIKEIFHTPLTGSYNWDYTAADDKINRLYQLAKKRQWDVEIDLDWSQKWDKDKARLEDYGLSHQSYLGYEPYLDLSDEEKLNIQHKLAAWSLSQFLHGEQGALLVASQLCSCAPTYNAKLYAATQTYDEARHVEAFNKYIQTRHNEMYPITPDLKNLLDKILTDERWDLKFIGMQLIIEGLALGAFKSFPQTHPDKLLHQLIDKIIQDESRHVTFGIHYLEQHVKSLTEDEVEQRAEFAYQACVIMRHRFHANEVFEDFGWDVQETIKYENGIKVRRDFQTFIFQRVIPSLKRVGLLTESVRPKFEQLGVLQWEDYDDEDINWK</sequence>
<organism evidence="1">
    <name type="scientific">marine metagenome</name>
    <dbReference type="NCBI Taxonomy" id="408172"/>
    <lineage>
        <taxon>unclassified sequences</taxon>
        <taxon>metagenomes</taxon>
        <taxon>ecological metagenomes</taxon>
    </lineage>
</organism>
<dbReference type="EMBL" id="UINC01002563">
    <property type="protein sequence ID" value="SUZ98001.1"/>
    <property type="molecule type" value="Genomic_DNA"/>
</dbReference>
<name>A0A381S3W1_9ZZZZ</name>